<proteinExistence type="predicted"/>
<protein>
    <submittedName>
        <fullName evidence="1">Uncharacterized protein</fullName>
    </submittedName>
</protein>
<dbReference type="RefSeq" id="YP_009015014.1">
    <property type="nucleotide sequence ID" value="NC_023717.1"/>
</dbReference>
<reference evidence="1 2" key="1">
    <citation type="submission" date="2012-02" db="EMBL/GenBank/DDBJ databases">
        <title>Complete Genome Sequence of Cronobacter sakazakii Bacteriophage CR9.</title>
        <authorList>
            <person name="Shin H."/>
            <person name="Lee J.-H."/>
            <person name="Kim Y."/>
            <person name="Ryu S."/>
        </authorList>
    </citation>
    <scope>NUCLEOTIDE SEQUENCE [LARGE SCALE GENOMIC DNA]</scope>
</reference>
<name>M1F283_9CAUD</name>
<dbReference type="GeneID" id="18562894"/>
<gene>
    <name evidence="1" type="ORF">CR9_052</name>
</gene>
<dbReference type="EMBL" id="JQ691611">
    <property type="protein sequence ID" value="AFH20936.1"/>
    <property type="molecule type" value="Genomic_DNA"/>
</dbReference>
<evidence type="ECO:0000313" key="1">
    <source>
        <dbReference type="EMBL" id="AFH20936.1"/>
    </source>
</evidence>
<dbReference type="KEGG" id="vg:18562894"/>
<evidence type="ECO:0000313" key="2">
    <source>
        <dbReference type="Proteomes" id="UP000011829"/>
    </source>
</evidence>
<dbReference type="OrthoDB" id="28457at10239"/>
<keyword evidence="2" id="KW-1185">Reference proteome</keyword>
<dbReference type="Proteomes" id="UP000011829">
    <property type="component" value="Segment"/>
</dbReference>
<organism evidence="1 2">
    <name type="scientific">Cronobacter phage CR9</name>
    <dbReference type="NCBI Taxonomy" id="1162290"/>
    <lineage>
        <taxon>Viruses</taxon>
        <taxon>Duplodnaviria</taxon>
        <taxon>Heunggongvirae</taxon>
        <taxon>Uroviricota</taxon>
        <taxon>Caudoviricetes</taxon>
        <taxon>Vequintavirinae</taxon>
        <taxon>Certrevirus</taxon>
        <taxon>Certrevirus CR9</taxon>
    </lineage>
</organism>
<sequence length="79" mass="9298">MGWCFIKRKNKERNCSHEWEITQNLHITRQHDNPAYVVPVSKQTNVYRICCKCLKKETHVVEGHIDHSKAYKIFGGKDA</sequence>
<accession>M1F283</accession>